<dbReference type="PANTHER" id="PTHR42776">
    <property type="entry name" value="SERINE PEPTIDASE S9 FAMILY MEMBER"/>
    <property type="match status" value="1"/>
</dbReference>
<evidence type="ECO:0000256" key="2">
    <source>
        <dbReference type="SAM" id="SignalP"/>
    </source>
</evidence>
<protein>
    <recommendedName>
        <fullName evidence="3">Peptidase S9 prolyl oligopeptidase catalytic domain-containing protein</fullName>
    </recommendedName>
</protein>
<keyword evidence="1" id="KW-0378">Hydrolase</keyword>
<dbReference type="InterPro" id="IPR001375">
    <property type="entry name" value="Peptidase_S9_cat"/>
</dbReference>
<evidence type="ECO:0000313" key="5">
    <source>
        <dbReference type="Proteomes" id="UP000605253"/>
    </source>
</evidence>
<name>A0A917CDN2_9GAMM</name>
<comment type="caution">
    <text evidence="4">The sequence shown here is derived from an EMBL/GenBank/DDBJ whole genome shotgun (WGS) entry which is preliminary data.</text>
</comment>
<keyword evidence="2" id="KW-0732">Signal</keyword>
<dbReference type="Proteomes" id="UP000605253">
    <property type="component" value="Unassembled WGS sequence"/>
</dbReference>
<feature type="signal peptide" evidence="2">
    <location>
        <begin position="1"/>
        <end position="19"/>
    </location>
</feature>
<dbReference type="SUPFAM" id="SSF53474">
    <property type="entry name" value="alpha/beta-Hydrolases"/>
    <property type="match status" value="1"/>
</dbReference>
<keyword evidence="5" id="KW-1185">Reference proteome</keyword>
<dbReference type="RefSeq" id="WP_188363769.1">
    <property type="nucleotide sequence ID" value="NZ_BAABJF010000011.1"/>
</dbReference>
<feature type="domain" description="Peptidase S9 prolyl oligopeptidase catalytic" evidence="3">
    <location>
        <begin position="137"/>
        <end position="335"/>
    </location>
</feature>
<evidence type="ECO:0000259" key="3">
    <source>
        <dbReference type="Pfam" id="PF00326"/>
    </source>
</evidence>
<dbReference type="EMBL" id="BMEO01000001">
    <property type="protein sequence ID" value="GGF84381.1"/>
    <property type="molecule type" value="Genomic_DNA"/>
</dbReference>
<dbReference type="Pfam" id="PF00326">
    <property type="entry name" value="Peptidase_S9"/>
    <property type="match status" value="1"/>
</dbReference>
<evidence type="ECO:0000256" key="1">
    <source>
        <dbReference type="ARBA" id="ARBA00022801"/>
    </source>
</evidence>
<dbReference type="AlphaFoldDB" id="A0A917CDN2"/>
<dbReference type="InterPro" id="IPR029058">
    <property type="entry name" value="AB_hydrolase_fold"/>
</dbReference>
<dbReference type="PANTHER" id="PTHR42776:SF27">
    <property type="entry name" value="DIPEPTIDYL PEPTIDASE FAMILY MEMBER 6"/>
    <property type="match status" value="1"/>
</dbReference>
<sequence>MPKTITIIILFLLSMSIHAEEIIKSDQIKHQWNCFGGTFSDYDKWRTSIKEKNARKIKSEEQLKKFMASLDSMFGKEQFNQYKATLACRNFQYTVNGHLVNGYVIKPKSTQNKLPVLIYNRGGNENFGGVVFASMMRNLFPIAAEGFIIIGSQYRGTFMPQSTVGDEFGGADVEDVISLLEFIPDIESADPERIGMYGASRGGMQTFLILKKSKNIKAVATIAGNSDLLKGLKERPKMERVYKARIPNYEQDKVAELEKRSVLKWVDELPTHVPVLLMHGTNDTRVDVSHSKELAVALEKHDIPHKLVLFEGDNHTLSKNKTRANKELVKWFRDHL</sequence>
<reference evidence="4" key="2">
    <citation type="submission" date="2020-09" db="EMBL/GenBank/DDBJ databases">
        <authorList>
            <person name="Sun Q."/>
            <person name="Zhou Y."/>
        </authorList>
    </citation>
    <scope>NUCLEOTIDE SEQUENCE</scope>
    <source>
        <strain evidence="4">CGMCC 1.12181</strain>
    </source>
</reference>
<gene>
    <name evidence="4" type="ORF">GCM10011365_01670</name>
</gene>
<proteinExistence type="predicted"/>
<dbReference type="Gene3D" id="3.40.50.1820">
    <property type="entry name" value="alpha/beta hydrolase"/>
    <property type="match status" value="1"/>
</dbReference>
<reference evidence="4" key="1">
    <citation type="journal article" date="2014" name="Int. J. Syst. Evol. Microbiol.">
        <title>Complete genome sequence of Corynebacterium casei LMG S-19264T (=DSM 44701T), isolated from a smear-ripened cheese.</title>
        <authorList>
            <consortium name="US DOE Joint Genome Institute (JGI-PGF)"/>
            <person name="Walter F."/>
            <person name="Albersmeier A."/>
            <person name="Kalinowski J."/>
            <person name="Ruckert C."/>
        </authorList>
    </citation>
    <scope>NUCLEOTIDE SEQUENCE</scope>
    <source>
        <strain evidence="4">CGMCC 1.12181</strain>
    </source>
</reference>
<organism evidence="4 5">
    <name type="scientific">Marinicella pacifica</name>
    <dbReference type="NCBI Taxonomy" id="1171543"/>
    <lineage>
        <taxon>Bacteria</taxon>
        <taxon>Pseudomonadati</taxon>
        <taxon>Pseudomonadota</taxon>
        <taxon>Gammaproteobacteria</taxon>
        <taxon>Lysobacterales</taxon>
        <taxon>Marinicellaceae</taxon>
        <taxon>Marinicella</taxon>
    </lineage>
</organism>
<accession>A0A917CDN2</accession>
<dbReference type="GO" id="GO:0004252">
    <property type="term" value="F:serine-type endopeptidase activity"/>
    <property type="evidence" value="ECO:0007669"/>
    <property type="project" value="TreeGrafter"/>
</dbReference>
<dbReference type="GO" id="GO:0006508">
    <property type="term" value="P:proteolysis"/>
    <property type="evidence" value="ECO:0007669"/>
    <property type="project" value="InterPro"/>
</dbReference>
<evidence type="ECO:0000313" key="4">
    <source>
        <dbReference type="EMBL" id="GGF84381.1"/>
    </source>
</evidence>
<feature type="chain" id="PRO_5038031033" description="Peptidase S9 prolyl oligopeptidase catalytic domain-containing protein" evidence="2">
    <location>
        <begin position="20"/>
        <end position="336"/>
    </location>
</feature>